<reference evidence="6" key="1">
    <citation type="submission" date="2017-04" db="EMBL/GenBank/DDBJ databases">
        <authorList>
            <person name="Varghese N."/>
            <person name="Submissions S."/>
        </authorList>
    </citation>
    <scope>NUCLEOTIDE SEQUENCE [LARGE SCALE GENOMIC DNA]</scope>
    <source>
        <strain evidence="6">RKEM611</strain>
    </source>
</reference>
<dbReference type="STRING" id="1513793.SAMN06296036_1198"/>
<dbReference type="GO" id="GO:0004794">
    <property type="term" value="F:threonine deaminase activity"/>
    <property type="evidence" value="ECO:0007669"/>
    <property type="project" value="TreeGrafter"/>
</dbReference>
<accession>A0A1Y6CDJ0</accession>
<dbReference type="PANTHER" id="PTHR48078:SF7">
    <property type="entry name" value="BLL6502 PROTEIN"/>
    <property type="match status" value="1"/>
</dbReference>
<dbReference type="AlphaFoldDB" id="A0A1Y6CDJ0"/>
<dbReference type="GO" id="GO:0006567">
    <property type="term" value="P:L-threonine catabolic process"/>
    <property type="evidence" value="ECO:0007669"/>
    <property type="project" value="TreeGrafter"/>
</dbReference>
<keyword evidence="6" id="KW-1185">Reference proteome</keyword>
<sequence length="320" mass="34801">MFDFKKEDIENAVKIVNKFVQPTALHCWPLLSARVGCEVWVKHENQTPTGAFKVRGGINLLHRLCRENSSLRGLITATRGNHGQSISFAGKRFDIPVTIIVPEGNSADQNRSIEAHGAKLIIHGKNFEEARQYSKNMQDELGLRYVDAFELDLAVGVATYALEMMQAIPDFDRIYVPVGMGSGIVGLIKTRDLLGLKTEIVGVVSAGAPAWKISFDQGKISPIFDVNTIADGIATSVPPDEAFEVVKNGAQRIISVSDNEVAKAVGYYYIDTHNLAETASSAALAGLMKESGVNRGKKIGIIMTGSNIDQSLLLKCLEQN</sequence>
<evidence type="ECO:0000256" key="2">
    <source>
        <dbReference type="ARBA" id="ARBA00022898"/>
    </source>
</evidence>
<keyword evidence="3" id="KW-0456">Lyase</keyword>
<evidence type="ECO:0000313" key="5">
    <source>
        <dbReference type="EMBL" id="SMF57728.1"/>
    </source>
</evidence>
<comment type="cofactor">
    <cofactor evidence="1">
        <name>pyridoxal 5'-phosphate</name>
        <dbReference type="ChEBI" id="CHEBI:597326"/>
    </cofactor>
</comment>
<evidence type="ECO:0000256" key="1">
    <source>
        <dbReference type="ARBA" id="ARBA00001933"/>
    </source>
</evidence>
<dbReference type="Gene3D" id="3.40.50.1100">
    <property type="match status" value="2"/>
</dbReference>
<dbReference type="InterPro" id="IPR001926">
    <property type="entry name" value="TrpB-like_PALP"/>
</dbReference>
<dbReference type="Proteomes" id="UP000192907">
    <property type="component" value="Unassembled WGS sequence"/>
</dbReference>
<dbReference type="GO" id="GO:0006565">
    <property type="term" value="P:L-serine catabolic process"/>
    <property type="evidence" value="ECO:0007669"/>
    <property type="project" value="TreeGrafter"/>
</dbReference>
<evidence type="ECO:0000259" key="4">
    <source>
        <dbReference type="Pfam" id="PF00291"/>
    </source>
</evidence>
<dbReference type="RefSeq" id="WP_132322499.1">
    <property type="nucleotide sequence ID" value="NZ_FWZT01000019.1"/>
</dbReference>
<dbReference type="GO" id="GO:0003941">
    <property type="term" value="F:L-serine ammonia-lyase activity"/>
    <property type="evidence" value="ECO:0007669"/>
    <property type="project" value="TreeGrafter"/>
</dbReference>
<dbReference type="NCBIfam" id="NF004771">
    <property type="entry name" value="PRK06110.1"/>
    <property type="match status" value="1"/>
</dbReference>
<evidence type="ECO:0000313" key="6">
    <source>
        <dbReference type="Proteomes" id="UP000192907"/>
    </source>
</evidence>
<dbReference type="EMBL" id="FWZT01000019">
    <property type="protein sequence ID" value="SMF57728.1"/>
    <property type="molecule type" value="Genomic_DNA"/>
</dbReference>
<dbReference type="OrthoDB" id="5288737at2"/>
<keyword evidence="2" id="KW-0663">Pyridoxal phosphate</keyword>
<gene>
    <name evidence="5" type="ORF">SAMN06296036_1198</name>
</gene>
<dbReference type="PANTHER" id="PTHR48078">
    <property type="entry name" value="THREONINE DEHYDRATASE, MITOCHONDRIAL-RELATED"/>
    <property type="match status" value="1"/>
</dbReference>
<dbReference type="GO" id="GO:0009097">
    <property type="term" value="P:isoleucine biosynthetic process"/>
    <property type="evidence" value="ECO:0007669"/>
    <property type="project" value="TreeGrafter"/>
</dbReference>
<protein>
    <submittedName>
        <fullName evidence="5">Threonine dehydratase</fullName>
    </submittedName>
</protein>
<proteinExistence type="predicted"/>
<dbReference type="SUPFAM" id="SSF53686">
    <property type="entry name" value="Tryptophan synthase beta subunit-like PLP-dependent enzymes"/>
    <property type="match status" value="1"/>
</dbReference>
<organism evidence="5 6">
    <name type="scientific">Pseudobacteriovorax antillogorgiicola</name>
    <dbReference type="NCBI Taxonomy" id="1513793"/>
    <lineage>
        <taxon>Bacteria</taxon>
        <taxon>Pseudomonadati</taxon>
        <taxon>Bdellovibrionota</taxon>
        <taxon>Oligoflexia</taxon>
        <taxon>Oligoflexales</taxon>
        <taxon>Pseudobacteriovoracaceae</taxon>
        <taxon>Pseudobacteriovorax</taxon>
    </lineage>
</organism>
<feature type="domain" description="Tryptophan synthase beta chain-like PALP" evidence="4">
    <location>
        <begin position="18"/>
        <end position="305"/>
    </location>
</feature>
<evidence type="ECO:0000256" key="3">
    <source>
        <dbReference type="ARBA" id="ARBA00023239"/>
    </source>
</evidence>
<name>A0A1Y6CDJ0_9BACT</name>
<dbReference type="CDD" id="cd01562">
    <property type="entry name" value="Thr-dehyd"/>
    <property type="match status" value="1"/>
</dbReference>
<dbReference type="InterPro" id="IPR050147">
    <property type="entry name" value="Ser/Thr_Dehydratase"/>
</dbReference>
<dbReference type="InterPro" id="IPR036052">
    <property type="entry name" value="TrpB-like_PALP_sf"/>
</dbReference>
<dbReference type="Pfam" id="PF00291">
    <property type="entry name" value="PALP"/>
    <property type="match status" value="1"/>
</dbReference>